<evidence type="ECO:0000313" key="1">
    <source>
        <dbReference type="EMBL" id="PLT30554.1"/>
    </source>
</evidence>
<dbReference type="EMBL" id="PGUY01000020">
    <property type="protein sequence ID" value="PLT30554.1"/>
    <property type="molecule type" value="Genomic_DNA"/>
</dbReference>
<accession>A0A2N5M872</accession>
<dbReference type="Proteomes" id="UP000234748">
    <property type="component" value="Unassembled WGS sequence"/>
</dbReference>
<name>A0A2N5M872_9BACI</name>
<dbReference type="AlphaFoldDB" id="A0A2N5M872"/>
<gene>
    <name evidence="1" type="ORF">CUU66_06820</name>
</gene>
<keyword evidence="2" id="KW-1185">Reference proteome</keyword>
<organism evidence="1 2">
    <name type="scientific">Peribacillus deserti</name>
    <dbReference type="NCBI Taxonomy" id="673318"/>
    <lineage>
        <taxon>Bacteria</taxon>
        <taxon>Bacillati</taxon>
        <taxon>Bacillota</taxon>
        <taxon>Bacilli</taxon>
        <taxon>Bacillales</taxon>
        <taxon>Bacillaceae</taxon>
        <taxon>Peribacillus</taxon>
    </lineage>
</organism>
<evidence type="ECO:0000313" key="2">
    <source>
        <dbReference type="Proteomes" id="UP000234748"/>
    </source>
</evidence>
<sequence length="67" mass="7400">MIFFIRGKTLKEKQTPDRHKTSGSKRPILPFNGDWLMTEGVSPELDIPATPAGVSHLTFQSTCLTIG</sequence>
<protein>
    <submittedName>
        <fullName evidence="1">Uncharacterized protein</fullName>
    </submittedName>
</protein>
<reference evidence="1 2" key="1">
    <citation type="submission" date="2017-11" db="EMBL/GenBank/DDBJ databases">
        <title>Comparitive Functional Genomics of Dry Heat Resistant strains isolated from the Viking Spacecraft.</title>
        <authorList>
            <person name="Seuylemezian A."/>
            <person name="Cooper K."/>
            <person name="Vaishampayan P."/>
        </authorList>
    </citation>
    <scope>NUCLEOTIDE SEQUENCE [LARGE SCALE GENOMIC DNA]</scope>
    <source>
        <strain evidence="1 2">V1-29</strain>
    </source>
</reference>
<proteinExistence type="predicted"/>
<comment type="caution">
    <text evidence="1">The sequence shown here is derived from an EMBL/GenBank/DDBJ whole genome shotgun (WGS) entry which is preliminary data.</text>
</comment>